<dbReference type="SMART" id="SM00382">
    <property type="entry name" value="AAA"/>
    <property type="match status" value="2"/>
</dbReference>
<dbReference type="PROSITE" id="PS00211">
    <property type="entry name" value="ABC_TRANSPORTER_1"/>
    <property type="match status" value="2"/>
</dbReference>
<dbReference type="InterPro" id="IPR050319">
    <property type="entry name" value="ABC_transp_ATP-bind"/>
</dbReference>
<keyword evidence="2" id="KW-0813">Transport</keyword>
<dbReference type="InterPro" id="IPR003593">
    <property type="entry name" value="AAA+_ATPase"/>
</dbReference>
<dbReference type="InterPro" id="IPR003439">
    <property type="entry name" value="ABC_transporter-like_ATP-bd"/>
</dbReference>
<evidence type="ECO:0000256" key="2">
    <source>
        <dbReference type="ARBA" id="ARBA00022448"/>
    </source>
</evidence>
<dbReference type="NCBIfam" id="NF007739">
    <property type="entry name" value="PRK10419.1"/>
    <property type="match status" value="2"/>
</dbReference>
<dbReference type="PROSITE" id="PS50893">
    <property type="entry name" value="ABC_TRANSPORTER_2"/>
    <property type="match status" value="2"/>
</dbReference>
<dbReference type="STRING" id="1121959.SAMN02746009_00475"/>
<dbReference type="AlphaFoldDB" id="A0A1M6Q7X2"/>
<dbReference type="GO" id="GO:0015833">
    <property type="term" value="P:peptide transport"/>
    <property type="evidence" value="ECO:0007669"/>
    <property type="project" value="InterPro"/>
</dbReference>
<dbReference type="NCBIfam" id="NF008453">
    <property type="entry name" value="PRK11308.1"/>
    <property type="match status" value="2"/>
</dbReference>
<dbReference type="InterPro" id="IPR013563">
    <property type="entry name" value="Oligopep_ABC_C"/>
</dbReference>
<dbReference type="EMBL" id="FRAS01000001">
    <property type="protein sequence ID" value="SHK16384.1"/>
    <property type="molecule type" value="Genomic_DNA"/>
</dbReference>
<dbReference type="PANTHER" id="PTHR43776:SF7">
    <property type="entry name" value="D,D-DIPEPTIDE TRANSPORT ATP-BINDING PROTEIN DDPF-RELATED"/>
    <property type="match status" value="1"/>
</dbReference>
<keyword evidence="8" id="KW-1185">Reference proteome</keyword>
<dbReference type="InterPro" id="IPR027417">
    <property type="entry name" value="P-loop_NTPase"/>
</dbReference>
<accession>A0A1M6Q7X2</accession>
<feature type="domain" description="ABC transporter" evidence="6">
    <location>
        <begin position="42"/>
        <end position="296"/>
    </location>
</feature>
<dbReference type="InterPro" id="IPR017871">
    <property type="entry name" value="ABC_transporter-like_CS"/>
</dbReference>
<dbReference type="FunFam" id="3.40.50.300:FF:000016">
    <property type="entry name" value="Oligopeptide ABC transporter ATP-binding component"/>
    <property type="match status" value="2"/>
</dbReference>
<evidence type="ECO:0000256" key="3">
    <source>
        <dbReference type="ARBA" id="ARBA00022741"/>
    </source>
</evidence>
<feature type="domain" description="ABC transporter" evidence="6">
    <location>
        <begin position="434"/>
        <end position="685"/>
    </location>
</feature>
<reference evidence="8" key="1">
    <citation type="submission" date="2016-11" db="EMBL/GenBank/DDBJ databases">
        <authorList>
            <person name="Varghese N."/>
            <person name="Submissions S."/>
        </authorList>
    </citation>
    <scope>NUCLEOTIDE SEQUENCE [LARGE SCALE GENOMIC DNA]</scope>
    <source>
        <strain evidence="8">DSM 18569</strain>
    </source>
</reference>
<protein>
    <submittedName>
        <fullName evidence="7">Glutathione transport system ATP-binding protein</fullName>
    </submittedName>
</protein>
<dbReference type="GO" id="GO:0005524">
    <property type="term" value="F:ATP binding"/>
    <property type="evidence" value="ECO:0007669"/>
    <property type="project" value="UniProtKB-KW"/>
</dbReference>
<keyword evidence="4 7" id="KW-0067">ATP-binding</keyword>
<evidence type="ECO:0000256" key="1">
    <source>
        <dbReference type="ARBA" id="ARBA00005417"/>
    </source>
</evidence>
<comment type="similarity">
    <text evidence="1">Belongs to the ABC transporter superfamily.</text>
</comment>
<dbReference type="Pfam" id="PF08352">
    <property type="entry name" value="oligo_HPY"/>
    <property type="match status" value="2"/>
</dbReference>
<evidence type="ECO:0000313" key="8">
    <source>
        <dbReference type="Proteomes" id="UP000183947"/>
    </source>
</evidence>
<dbReference type="PANTHER" id="PTHR43776">
    <property type="entry name" value="TRANSPORT ATP-BINDING PROTEIN"/>
    <property type="match status" value="1"/>
</dbReference>
<name>A0A1M6Q7X2_9BACT</name>
<keyword evidence="3" id="KW-0547">Nucleotide-binding</keyword>
<dbReference type="GO" id="GO:0016887">
    <property type="term" value="F:ATP hydrolysis activity"/>
    <property type="evidence" value="ECO:0007669"/>
    <property type="project" value="InterPro"/>
</dbReference>
<gene>
    <name evidence="7" type="ORF">SAMN02746009_00475</name>
</gene>
<dbReference type="Gene3D" id="3.40.50.300">
    <property type="entry name" value="P-loop containing nucleotide triphosphate hydrolases"/>
    <property type="match status" value="2"/>
</dbReference>
<keyword evidence="5" id="KW-0732">Signal</keyword>
<feature type="signal peptide" evidence="5">
    <location>
        <begin position="1"/>
        <end position="33"/>
    </location>
</feature>
<organism evidence="7 8">
    <name type="scientific">Hymenobacter psychrotolerans DSM 18569</name>
    <dbReference type="NCBI Taxonomy" id="1121959"/>
    <lineage>
        <taxon>Bacteria</taxon>
        <taxon>Pseudomonadati</taxon>
        <taxon>Bacteroidota</taxon>
        <taxon>Cytophagia</taxon>
        <taxon>Cytophagales</taxon>
        <taxon>Hymenobacteraceae</taxon>
        <taxon>Hymenobacter</taxon>
    </lineage>
</organism>
<dbReference type="Proteomes" id="UP000183947">
    <property type="component" value="Unassembled WGS sequence"/>
</dbReference>
<feature type="chain" id="PRO_5009920269" evidence="5">
    <location>
        <begin position="34"/>
        <end position="704"/>
    </location>
</feature>
<proteinExistence type="inferred from homology"/>
<dbReference type="CDD" id="cd03257">
    <property type="entry name" value="ABC_NikE_OppD_transporters"/>
    <property type="match status" value="2"/>
</dbReference>
<dbReference type="GO" id="GO:0055085">
    <property type="term" value="P:transmembrane transport"/>
    <property type="evidence" value="ECO:0007669"/>
    <property type="project" value="UniProtKB-ARBA"/>
</dbReference>
<dbReference type="SUPFAM" id="SSF52540">
    <property type="entry name" value="P-loop containing nucleoside triphosphate hydrolases"/>
    <property type="match status" value="2"/>
</dbReference>
<evidence type="ECO:0000313" key="7">
    <source>
        <dbReference type="EMBL" id="SHK16384.1"/>
    </source>
</evidence>
<sequence length="704" mass="76408">MRCDCLYQQHTPNRHGKLPATGLSLLFSAPSVAAVSQSILSVRNLTIDFHSHRGNTRAVADISFDLRRGETLAIVGESGSGKSVTSLALMGLIPLPPGQIVSGEARFQSEALGEVDLLTLSDEQLRKVRGNDISMIFQEPMTSLNPVYTCGSQVVEALRLHTTLTEKEAAARTVELFTMAQLPRPEKIFTSYPHEISGGQKQRVMIAMAMACNPAILIADEPTTALDVTVQARMLRLIDDLRRQHQTAVIFITHDLGVVAEIADRILVMYRGRVVEQGPVLDIFTNPQHPYTKGLLACRPKLSVGKKKLPVVSDFMQENADGSFSATETGLPQLSANDTSQAAPIVPQSIPETTKTFPVEHSVSRPVEPGFGLTEAPGLESGLPLPLVQLGPAAGVVGGTMPGAGALDAAPASGIGPDAAAGPVVAATRAEPILRVENLNVHFPIRKGFFNRRKEFVRAVDGVSFDIYPGETVGLVGESGCGKTTLGRTLLRLVEPTSGSILFEGVDLATLPAEQLRRRRREFQMVFQDPYAALNPMMTVGEAILEPMRVHGVGGTRQQQKDRVLELLRTVGLKEEHYLRYPHEFSGGQRQRICIARALALQPKCIICDESVSALDVSVQAQVLNLLNDLKREFGITYLFITHDLSVARFMSDRILVMRQGQIVESGPAAEVYANPQHEYTRTLLAAIPKDEPADIRAAVASRA</sequence>
<dbReference type="Pfam" id="PF00005">
    <property type="entry name" value="ABC_tran"/>
    <property type="match status" value="2"/>
</dbReference>
<evidence type="ECO:0000256" key="5">
    <source>
        <dbReference type="SAM" id="SignalP"/>
    </source>
</evidence>
<evidence type="ECO:0000256" key="4">
    <source>
        <dbReference type="ARBA" id="ARBA00022840"/>
    </source>
</evidence>
<evidence type="ECO:0000259" key="6">
    <source>
        <dbReference type="PROSITE" id="PS50893"/>
    </source>
</evidence>